<dbReference type="SUPFAM" id="SSF56968">
    <property type="entry name" value="Lipovitellin-phosvitin complex, beta-sheet shell regions"/>
    <property type="match status" value="1"/>
</dbReference>
<gene>
    <name evidence="4" type="ORF">IPOD504_LOCUS11711</name>
</gene>
<proteinExistence type="predicted"/>
<evidence type="ECO:0000256" key="1">
    <source>
        <dbReference type="ARBA" id="ARBA00022729"/>
    </source>
</evidence>
<dbReference type="InterPro" id="IPR011030">
    <property type="entry name" value="Lipovitellin_superhlx_dom"/>
</dbReference>
<dbReference type="InterPro" id="IPR015255">
    <property type="entry name" value="Vitellinogen_open_b-sht"/>
</dbReference>
<dbReference type="Gene3D" id="2.30.230.10">
    <property type="entry name" value="Lipovitellin, beta-sheet shell regions, chain A"/>
    <property type="match status" value="1"/>
</dbReference>
<reference evidence="4" key="1">
    <citation type="submission" date="2022-03" db="EMBL/GenBank/DDBJ databases">
        <authorList>
            <person name="Martin H S."/>
        </authorList>
    </citation>
    <scope>NUCLEOTIDE SEQUENCE</scope>
</reference>
<comment type="caution">
    <text evidence="2">Lacks conserved residue(s) required for the propagation of feature annotation.</text>
</comment>
<keyword evidence="5" id="KW-1185">Reference proteome</keyword>
<organism evidence="4 5">
    <name type="scientific">Iphiclides podalirius</name>
    <name type="common">scarce swallowtail</name>
    <dbReference type="NCBI Taxonomy" id="110791"/>
    <lineage>
        <taxon>Eukaryota</taxon>
        <taxon>Metazoa</taxon>
        <taxon>Ecdysozoa</taxon>
        <taxon>Arthropoda</taxon>
        <taxon>Hexapoda</taxon>
        <taxon>Insecta</taxon>
        <taxon>Pterygota</taxon>
        <taxon>Neoptera</taxon>
        <taxon>Endopterygota</taxon>
        <taxon>Lepidoptera</taxon>
        <taxon>Glossata</taxon>
        <taxon>Ditrysia</taxon>
        <taxon>Papilionoidea</taxon>
        <taxon>Papilionidae</taxon>
        <taxon>Papilioninae</taxon>
        <taxon>Iphiclides</taxon>
    </lineage>
</organism>
<dbReference type="SMART" id="SM00638">
    <property type="entry name" value="LPD_N"/>
    <property type="match status" value="1"/>
</dbReference>
<keyword evidence="1" id="KW-0732">Signal</keyword>
<dbReference type="EMBL" id="OW152841">
    <property type="protein sequence ID" value="CAH2062143.1"/>
    <property type="molecule type" value="Genomic_DNA"/>
</dbReference>
<dbReference type="PROSITE" id="PS51211">
    <property type="entry name" value="VITELLOGENIN"/>
    <property type="match status" value="1"/>
</dbReference>
<dbReference type="PANTHER" id="PTHR23345:SF33">
    <property type="entry name" value="CROSSVEINLESS D"/>
    <property type="match status" value="1"/>
</dbReference>
<evidence type="ECO:0000313" key="5">
    <source>
        <dbReference type="Proteomes" id="UP000837857"/>
    </source>
</evidence>
<dbReference type="Gene3D" id="1.25.10.20">
    <property type="entry name" value="Vitellinogen, superhelical"/>
    <property type="match status" value="1"/>
</dbReference>
<evidence type="ECO:0000313" key="4">
    <source>
        <dbReference type="EMBL" id="CAH2062143.1"/>
    </source>
</evidence>
<dbReference type="InterPro" id="IPR015816">
    <property type="entry name" value="Vitellinogen_b-sht_N"/>
</dbReference>
<dbReference type="SUPFAM" id="SSF48431">
    <property type="entry name" value="Lipovitellin-phosvitin complex, superhelical domain"/>
    <property type="match status" value="1"/>
</dbReference>
<protein>
    <recommendedName>
        <fullName evidence="3">Vitellogenin domain-containing protein</fullName>
    </recommendedName>
</protein>
<feature type="domain" description="Vitellogenin" evidence="3">
    <location>
        <begin position="60"/>
        <end position="674"/>
    </location>
</feature>
<dbReference type="InterPro" id="IPR015819">
    <property type="entry name" value="Lipid_transp_b-sht_shell"/>
</dbReference>
<dbReference type="InterPro" id="IPR001747">
    <property type="entry name" value="Vitellogenin_N"/>
</dbReference>
<evidence type="ECO:0000259" key="3">
    <source>
        <dbReference type="PROSITE" id="PS51211"/>
    </source>
</evidence>
<dbReference type="InterPro" id="IPR050733">
    <property type="entry name" value="Vitellogenin/Apolipophorin"/>
</dbReference>
<evidence type="ECO:0000256" key="2">
    <source>
        <dbReference type="PROSITE-ProRule" id="PRU00557"/>
    </source>
</evidence>
<sequence>MRVSRPSGVGPRPPLARWRARSKRGVCSGRRGPGDTMLLNCLLLALILGAASANGLQELFPEQGRRYSFVVKTNSSSGILAPREGSSFWTLEGRLSVTVYDNYTKVRFKLDDLKTSYQSEEAARYLKETWEAEYQANGFISGIYVGDEPKWATNMKRALTVNFQMKKDTGTYGNYEPCLYESCLMVYTVVGGSVKKYCSLKVASDKTEHSWSSVPWTQDYVERNVPEVVSTSERVYELDERRGLSCMNMNGNFQYKIHDHVLYVASELSLYYDTDVPAGSIEKLDLYRREIQYDAGDFRNPSNFIKTETQNHLKNRTHEILLKIAKKGIDADNIVKNEGLIHTMDFVDLLNTMSQLTYESFSKLFDELVLGTSYDLETARNIFLEVLPHGRSDACARFIKYLVIEQKEKVEDAALLSLLRKLPYNVADYSQNLLEELEVFTRLGLDFPQPIRHAGILSFATLASKTMDASLVKSDYFDNIVVKYFRMYSDCPQYLDRMVWLQGLCTLGYGAESYIRTIHGDVTRNRHERLWASLACGPETSKGYMVLETALPILTNDKEHIQLRIAALHALLSSNISASDFLFIHNYIKGCGSDQLKRFWYSTVKTLEKNRFFHGYKAASFYVPFITNQVTNPGSTYWATNNLVFTVGDDEDTASVQFFSVGEAFGPMPAMGGIKLSTGGRRPYQPSIYFIGEGLSWVFLKKLLQSRNVSEGGLMAMLEKLNAWKLRTPEPVHIDIVMKIGDKTVFATHINQSELARSYNELFKLIDDFLKYGSHINQQLVYYPFQMDWNIASELGTPVRLQRTIVGFSSVRGNLTADPDSERLTWENDLQITYQGTAVTSLSTDGPILLSEHTTRIQQSIVALLPMRFNVSYPFSERKIQLTLLFPFTQRAGLALHSRVLVNMVTVDGSFENIVITGKDTCERDEAESITDEQTLSGAETTDKLMTHVFDLLTPLRSSHIALDSVLLLNFPPSGTCGATIFVSSLRNYGEGKVVLELGVNKWDFLREEDKIDVDFSFAVSFYILNRNREDPVIKIYSEASARSQDGNLTAELAIRGKLPDTFHNISDRYIRLCYLQEVSTQTSAEQDLYSYPSAYQGQVVLLLDFSKEYRTCYERAENKLRVRYKGTPRTSNGALERHVEFHVEGKQGIDLVRHLLPKRALETAKELFTGRYDKDSVNAVADMKERNGVIHVKAQDGSEVKFKSENLGWLLDSFTTMQLMTKYGLYRECRLQESTVETLFGTTEQLLPLQQTDAIALADCSEFSSFAVLRQPNGGVKVHAAENSVVVRGDAANMTTDVPHFRIRTIGDGVKVSSLITGVTVYVRRYETVILVPHSYVDTLCGECVGGTVYADYS</sequence>
<dbReference type="Pfam" id="PF01347">
    <property type="entry name" value="Vitellogenin_N"/>
    <property type="match status" value="1"/>
</dbReference>
<dbReference type="Pfam" id="PF09172">
    <property type="entry name" value="Vit_open_b-sht"/>
    <property type="match status" value="1"/>
</dbReference>
<dbReference type="Proteomes" id="UP000837857">
    <property type="component" value="Chromosome 29"/>
</dbReference>
<dbReference type="PANTHER" id="PTHR23345">
    <property type="entry name" value="VITELLOGENIN-RELATED"/>
    <property type="match status" value="1"/>
</dbReference>
<feature type="non-terminal residue" evidence="4">
    <location>
        <position position="1"/>
    </location>
</feature>
<accession>A0ABN8IMF9</accession>
<name>A0ABN8IMF9_9NEOP</name>